<reference evidence="1" key="1">
    <citation type="journal article" date="2017" name="Nature">
        <title>The sunflower genome provides insights into oil metabolism, flowering and Asterid evolution.</title>
        <authorList>
            <person name="Badouin H."/>
            <person name="Gouzy J."/>
            <person name="Grassa C.J."/>
            <person name="Murat F."/>
            <person name="Staton S.E."/>
            <person name="Cottret L."/>
            <person name="Lelandais-Briere C."/>
            <person name="Owens G.L."/>
            <person name="Carrere S."/>
            <person name="Mayjonade B."/>
            <person name="Legrand L."/>
            <person name="Gill N."/>
            <person name="Kane N.C."/>
            <person name="Bowers J.E."/>
            <person name="Hubner S."/>
            <person name="Bellec A."/>
            <person name="Berard A."/>
            <person name="Berges H."/>
            <person name="Blanchet N."/>
            <person name="Boniface M.C."/>
            <person name="Brunel D."/>
            <person name="Catrice O."/>
            <person name="Chaidir N."/>
            <person name="Claudel C."/>
            <person name="Donnadieu C."/>
            <person name="Faraut T."/>
            <person name="Fievet G."/>
            <person name="Helmstetter N."/>
            <person name="King M."/>
            <person name="Knapp S.J."/>
            <person name="Lai Z."/>
            <person name="Le Paslier M.C."/>
            <person name="Lippi Y."/>
            <person name="Lorenzon L."/>
            <person name="Mandel J.R."/>
            <person name="Marage G."/>
            <person name="Marchand G."/>
            <person name="Marquand E."/>
            <person name="Bret-Mestries E."/>
            <person name="Morien E."/>
            <person name="Nambeesan S."/>
            <person name="Nguyen T."/>
            <person name="Pegot-Espagnet P."/>
            <person name="Pouilly N."/>
            <person name="Raftis F."/>
            <person name="Sallet E."/>
            <person name="Schiex T."/>
            <person name="Thomas J."/>
            <person name="Vandecasteele C."/>
            <person name="Vares D."/>
            <person name="Vear F."/>
            <person name="Vautrin S."/>
            <person name="Crespi M."/>
            <person name="Mangin B."/>
            <person name="Burke J.M."/>
            <person name="Salse J."/>
            <person name="Munos S."/>
            <person name="Vincourt P."/>
            <person name="Rieseberg L.H."/>
            <person name="Langlade N.B."/>
        </authorList>
    </citation>
    <scope>NUCLEOTIDE SEQUENCE</scope>
    <source>
        <tissue evidence="1">Leaves</tissue>
    </source>
</reference>
<evidence type="ECO:0000313" key="1">
    <source>
        <dbReference type="EMBL" id="KAF5758988.1"/>
    </source>
</evidence>
<organism evidence="1 2">
    <name type="scientific">Helianthus annuus</name>
    <name type="common">Common sunflower</name>
    <dbReference type="NCBI Taxonomy" id="4232"/>
    <lineage>
        <taxon>Eukaryota</taxon>
        <taxon>Viridiplantae</taxon>
        <taxon>Streptophyta</taxon>
        <taxon>Embryophyta</taxon>
        <taxon>Tracheophyta</taxon>
        <taxon>Spermatophyta</taxon>
        <taxon>Magnoliopsida</taxon>
        <taxon>eudicotyledons</taxon>
        <taxon>Gunneridae</taxon>
        <taxon>Pentapetalae</taxon>
        <taxon>asterids</taxon>
        <taxon>campanulids</taxon>
        <taxon>Asterales</taxon>
        <taxon>Asteraceae</taxon>
        <taxon>Asteroideae</taxon>
        <taxon>Heliantheae alliance</taxon>
        <taxon>Heliantheae</taxon>
        <taxon>Helianthus</taxon>
    </lineage>
</organism>
<keyword evidence="2" id="KW-1185">Reference proteome</keyword>
<reference evidence="1" key="2">
    <citation type="submission" date="2020-06" db="EMBL/GenBank/DDBJ databases">
        <title>Helianthus annuus Genome sequencing and assembly Release 2.</title>
        <authorList>
            <person name="Gouzy J."/>
            <person name="Langlade N."/>
            <person name="Munos S."/>
        </authorList>
    </citation>
    <scope>NUCLEOTIDE SEQUENCE</scope>
    <source>
        <tissue evidence="1">Leaves</tissue>
    </source>
</reference>
<gene>
    <name evidence="1" type="ORF">HanXRQr2_Chr16g0735791</name>
</gene>
<dbReference type="AlphaFoldDB" id="A0A9K3DQT2"/>
<comment type="caution">
    <text evidence="1">The sequence shown here is derived from an EMBL/GenBank/DDBJ whole genome shotgun (WGS) entry which is preliminary data.</text>
</comment>
<accession>A0A9K3DQT2</accession>
<dbReference type="EMBL" id="MNCJ02000331">
    <property type="protein sequence ID" value="KAF5758988.1"/>
    <property type="molecule type" value="Genomic_DNA"/>
</dbReference>
<name>A0A9K3DQT2_HELAN</name>
<evidence type="ECO:0000313" key="2">
    <source>
        <dbReference type="Proteomes" id="UP000215914"/>
    </source>
</evidence>
<protein>
    <submittedName>
        <fullName evidence="1">Uncharacterized protein</fullName>
    </submittedName>
</protein>
<sequence length="75" mass="8847">MLLFVGNFHTFLAILIVKLIKLNQDYQTCSFDDCVMVITWEILLRCILENRNQHIHEELVAFLLLPRLFLSLSIL</sequence>
<dbReference type="Gramene" id="mRNA:HanXRQr2_Chr16g0735791">
    <property type="protein sequence ID" value="CDS:HanXRQr2_Chr16g0735791.1"/>
    <property type="gene ID" value="HanXRQr2_Chr16g0735791"/>
</dbReference>
<dbReference type="Proteomes" id="UP000215914">
    <property type="component" value="Unassembled WGS sequence"/>
</dbReference>
<proteinExistence type="predicted"/>